<dbReference type="Pfam" id="PF04057">
    <property type="entry name" value="Rep-A_N"/>
    <property type="match status" value="1"/>
</dbReference>
<evidence type="ECO:0000256" key="7">
    <source>
        <dbReference type="ARBA" id="ARBA00023125"/>
    </source>
</evidence>
<comment type="subcellular location">
    <subcellularLocation>
        <location evidence="1 9">Nucleus</location>
    </subcellularLocation>
</comment>
<reference evidence="15" key="1">
    <citation type="submission" date="2022-07" db="EMBL/GenBank/DDBJ databases">
        <title>Genome Sequence of Physisporinus lineatus.</title>
        <authorList>
            <person name="Buettner E."/>
        </authorList>
    </citation>
    <scope>NUCLEOTIDE SEQUENCE</scope>
    <source>
        <strain evidence="15">VT162</strain>
    </source>
</reference>
<dbReference type="GO" id="GO:0008270">
    <property type="term" value="F:zinc ion binding"/>
    <property type="evidence" value="ECO:0007669"/>
    <property type="project" value="UniProtKB-KW"/>
</dbReference>
<sequence>MSDIQLTAGVCKRFADANDAQAELDGTPIHLQVLSIKKIPSNTTPAVDRYRMILSDGENFLQSMLATGMNHTVTDGTVNKHSIISVDKFTSNLVQERRLMIVLEFHTISDAQDKIGSPVALQDSSTRPTPATAVATASTSSSTEAPQKPIAKAQPQAQGNKRGPAVFPIEALSPYQNHWTIKARVTFKSEVKTWANQRGEGKLFNVTFMDETGEIRGTAFNAVVDELYDKIQEGKVYYVSKARVNLAKKKYSIIANDYELALERNTEIEECLDATQLPAIKYNFVQISRLEELAKDTICDVVGIIKEAGELGSITSQKFNKTSSKRELTLVDRSGFSVRLTLWGRQAEQYNAGDQPVIAFKGVKVGDFGGRSLSTFSSTTMEINPDIPEAHALRGWYDAGGNNENFKAHSAALSEAPGGAGFSRDKLVSLLDLRESQIGQADTADYFSARATVMHIKSDNIAYPACPNNGCNKKVFDQHDGWRCDKCDKSFDRPEYRYIISMAVSDYSNQAWFQGFNDLGVALFKLSADEVMETKSRDEAEFNKIMNGPVGSTFNFTCRAKSDTYNVSLYLAQLHI</sequence>
<dbReference type="GO" id="GO:0006310">
    <property type="term" value="P:DNA recombination"/>
    <property type="evidence" value="ECO:0007669"/>
    <property type="project" value="InterPro"/>
</dbReference>
<comment type="similarity">
    <text evidence="2 9">Belongs to the replication factor A protein 1 family.</text>
</comment>
<evidence type="ECO:0000259" key="14">
    <source>
        <dbReference type="Pfam" id="PF16900"/>
    </source>
</evidence>
<dbReference type="GO" id="GO:0006281">
    <property type="term" value="P:DNA repair"/>
    <property type="evidence" value="ECO:0007669"/>
    <property type="project" value="InterPro"/>
</dbReference>
<dbReference type="GO" id="GO:0006260">
    <property type="term" value="P:DNA replication"/>
    <property type="evidence" value="ECO:0007669"/>
    <property type="project" value="UniProtKB-KW"/>
</dbReference>
<protein>
    <recommendedName>
        <fullName evidence="9">Replication protein A subunit</fullName>
    </recommendedName>
</protein>
<gene>
    <name evidence="15" type="ORF">NLI96_g2452</name>
</gene>
<dbReference type="InterPro" id="IPR012340">
    <property type="entry name" value="NA-bd_OB-fold"/>
</dbReference>
<dbReference type="Gene3D" id="2.40.50.140">
    <property type="entry name" value="Nucleic acid-binding proteins"/>
    <property type="match status" value="4"/>
</dbReference>
<evidence type="ECO:0000256" key="9">
    <source>
        <dbReference type="RuleBase" id="RU364130"/>
    </source>
</evidence>
<dbReference type="SUPFAM" id="SSF50249">
    <property type="entry name" value="Nucleic acid-binding proteins"/>
    <property type="match status" value="4"/>
</dbReference>
<feature type="region of interest" description="Disordered" evidence="10">
    <location>
        <begin position="119"/>
        <end position="163"/>
    </location>
</feature>
<dbReference type="AlphaFoldDB" id="A0AAD5VAY0"/>
<dbReference type="FunFam" id="2.40.50.140:FF:000090">
    <property type="entry name" value="Replication protein A subunit"/>
    <property type="match status" value="1"/>
</dbReference>
<dbReference type="GO" id="GO:0000781">
    <property type="term" value="C:chromosome, telomeric region"/>
    <property type="evidence" value="ECO:0007669"/>
    <property type="project" value="UniProtKB-ARBA"/>
</dbReference>
<keyword evidence="6 9" id="KW-0862">Zinc</keyword>
<dbReference type="GO" id="GO:0003677">
    <property type="term" value="F:DNA binding"/>
    <property type="evidence" value="ECO:0007669"/>
    <property type="project" value="UniProtKB-KW"/>
</dbReference>
<dbReference type="Pfam" id="PF01336">
    <property type="entry name" value="tRNA_anti-codon"/>
    <property type="match status" value="1"/>
</dbReference>
<dbReference type="InterPro" id="IPR004591">
    <property type="entry name" value="Rfa1"/>
</dbReference>
<dbReference type="GO" id="GO:0007004">
    <property type="term" value="P:telomere maintenance via telomerase"/>
    <property type="evidence" value="ECO:0007669"/>
    <property type="project" value="UniProtKB-ARBA"/>
</dbReference>
<dbReference type="FunFam" id="2.40.50.140:FF:000041">
    <property type="entry name" value="Replication protein A subunit"/>
    <property type="match status" value="1"/>
</dbReference>
<dbReference type="NCBIfam" id="TIGR00617">
    <property type="entry name" value="rpa1"/>
    <property type="match status" value="1"/>
</dbReference>
<comment type="function">
    <text evidence="9">As part of the replication protein A (RPA/RP-A), a single-stranded DNA-binding heterotrimeric complex, may play an essential role in DNA replication, recombination and repair. Binds and stabilizes single-stranded DNA intermediates, preventing complementary DNA reannealing and recruiting different proteins involved in DNA metabolism.</text>
</comment>
<evidence type="ECO:0000256" key="6">
    <source>
        <dbReference type="ARBA" id="ARBA00022833"/>
    </source>
</evidence>
<organism evidence="15 16">
    <name type="scientific">Meripilus lineatus</name>
    <dbReference type="NCBI Taxonomy" id="2056292"/>
    <lineage>
        <taxon>Eukaryota</taxon>
        <taxon>Fungi</taxon>
        <taxon>Dikarya</taxon>
        <taxon>Basidiomycota</taxon>
        <taxon>Agaricomycotina</taxon>
        <taxon>Agaricomycetes</taxon>
        <taxon>Polyporales</taxon>
        <taxon>Meripilaceae</taxon>
        <taxon>Meripilus</taxon>
    </lineage>
</organism>
<dbReference type="CDD" id="cd04476">
    <property type="entry name" value="RPA1_DBD_C"/>
    <property type="match status" value="1"/>
</dbReference>
<dbReference type="CDD" id="cd04477">
    <property type="entry name" value="RPA1N"/>
    <property type="match status" value="1"/>
</dbReference>
<feature type="domain" description="Replication factor A C-terminal" evidence="13">
    <location>
        <begin position="446"/>
        <end position="566"/>
    </location>
</feature>
<dbReference type="EMBL" id="JANAWD010000055">
    <property type="protein sequence ID" value="KAJ3488974.1"/>
    <property type="molecule type" value="Genomic_DNA"/>
</dbReference>
<dbReference type="GO" id="GO:0005662">
    <property type="term" value="C:DNA replication factor A complex"/>
    <property type="evidence" value="ECO:0007669"/>
    <property type="project" value="UniProtKB-ARBA"/>
</dbReference>
<dbReference type="Pfam" id="PF16900">
    <property type="entry name" value="REPA_OB_2"/>
    <property type="match status" value="1"/>
</dbReference>
<dbReference type="PANTHER" id="PTHR47165:SF4">
    <property type="entry name" value="OS03G0429900 PROTEIN"/>
    <property type="match status" value="1"/>
</dbReference>
<feature type="domain" description="Replication protein A OB" evidence="14">
    <location>
        <begin position="287"/>
        <end position="384"/>
    </location>
</feature>
<dbReference type="CDD" id="cd04474">
    <property type="entry name" value="RPA1_DBD_A"/>
    <property type="match status" value="1"/>
</dbReference>
<dbReference type="InterPro" id="IPR047192">
    <property type="entry name" value="Euk_RPA1_DBD_C"/>
</dbReference>
<feature type="compositionally biased region" description="Low complexity" evidence="10">
    <location>
        <begin position="124"/>
        <end position="158"/>
    </location>
</feature>
<comment type="caution">
    <text evidence="15">The sequence shown here is derived from an EMBL/GenBank/DDBJ whole genome shotgun (WGS) entry which is preliminary data.</text>
</comment>
<keyword evidence="16" id="KW-1185">Reference proteome</keyword>
<keyword evidence="3 9" id="KW-0235">DNA replication</keyword>
<evidence type="ECO:0000256" key="10">
    <source>
        <dbReference type="SAM" id="MobiDB-lite"/>
    </source>
</evidence>
<evidence type="ECO:0000256" key="4">
    <source>
        <dbReference type="ARBA" id="ARBA00022723"/>
    </source>
</evidence>
<keyword evidence="4 9" id="KW-0479">Metal-binding</keyword>
<feature type="domain" description="Replication factor-A protein 1 N-terminal" evidence="12">
    <location>
        <begin position="8"/>
        <end position="108"/>
    </location>
</feature>
<evidence type="ECO:0000256" key="1">
    <source>
        <dbReference type="ARBA" id="ARBA00004123"/>
    </source>
</evidence>
<evidence type="ECO:0000313" key="16">
    <source>
        <dbReference type="Proteomes" id="UP001212997"/>
    </source>
</evidence>
<dbReference type="CDD" id="cd04475">
    <property type="entry name" value="RPA1_DBD_B"/>
    <property type="match status" value="1"/>
</dbReference>
<dbReference type="Proteomes" id="UP001212997">
    <property type="component" value="Unassembled WGS sequence"/>
</dbReference>
<evidence type="ECO:0000259" key="12">
    <source>
        <dbReference type="Pfam" id="PF04057"/>
    </source>
</evidence>
<keyword evidence="8 9" id="KW-0539">Nucleus</keyword>
<dbReference type="InterPro" id="IPR007199">
    <property type="entry name" value="Rep_factor-A_N"/>
</dbReference>
<evidence type="ECO:0000256" key="2">
    <source>
        <dbReference type="ARBA" id="ARBA00005690"/>
    </source>
</evidence>
<keyword evidence="5 9" id="KW-0863">Zinc-finger</keyword>
<dbReference type="InterPro" id="IPR031657">
    <property type="entry name" value="REPA_OB_2"/>
</dbReference>
<dbReference type="InterPro" id="IPR013955">
    <property type="entry name" value="Rep_factor-A_C"/>
</dbReference>
<feature type="domain" description="OB" evidence="11">
    <location>
        <begin position="179"/>
        <end position="260"/>
    </location>
</feature>
<evidence type="ECO:0000259" key="13">
    <source>
        <dbReference type="Pfam" id="PF08646"/>
    </source>
</evidence>
<dbReference type="Pfam" id="PF08646">
    <property type="entry name" value="Rep_fac-A_C"/>
    <property type="match status" value="1"/>
</dbReference>
<evidence type="ECO:0000256" key="8">
    <source>
        <dbReference type="ARBA" id="ARBA00023242"/>
    </source>
</evidence>
<keyword evidence="7 9" id="KW-0238">DNA-binding</keyword>
<dbReference type="InterPro" id="IPR004365">
    <property type="entry name" value="NA-bd_OB_tRNA"/>
</dbReference>
<evidence type="ECO:0000313" key="15">
    <source>
        <dbReference type="EMBL" id="KAJ3488974.1"/>
    </source>
</evidence>
<evidence type="ECO:0000256" key="5">
    <source>
        <dbReference type="ARBA" id="ARBA00022771"/>
    </source>
</evidence>
<evidence type="ECO:0000259" key="11">
    <source>
        <dbReference type="Pfam" id="PF01336"/>
    </source>
</evidence>
<name>A0AAD5VAY0_9APHY</name>
<dbReference type="PANTHER" id="PTHR47165">
    <property type="entry name" value="OS03G0429900 PROTEIN"/>
    <property type="match status" value="1"/>
</dbReference>
<proteinExistence type="inferred from homology"/>
<dbReference type="FunFam" id="2.40.50.140:FF:000064">
    <property type="entry name" value="Replication protein A subunit"/>
    <property type="match status" value="1"/>
</dbReference>
<accession>A0AAD5VAY0</accession>
<comment type="subunit">
    <text evidence="9">Component of the heterotrimeric canonical replication protein A complex (RPA).</text>
</comment>
<evidence type="ECO:0000256" key="3">
    <source>
        <dbReference type="ARBA" id="ARBA00022705"/>
    </source>
</evidence>